<dbReference type="Proteomes" id="UP001162992">
    <property type="component" value="Chromosome 2"/>
</dbReference>
<protein>
    <submittedName>
        <fullName evidence="1">Uncharacterized protein</fullName>
    </submittedName>
</protein>
<comment type="caution">
    <text evidence="1">The sequence shown here is derived from an EMBL/GenBank/DDBJ whole genome shotgun (WGS) entry which is preliminary data.</text>
</comment>
<keyword evidence="2" id="KW-1185">Reference proteome</keyword>
<dbReference type="EMBL" id="CM055093">
    <property type="protein sequence ID" value="KAJ7564292.1"/>
    <property type="molecule type" value="Genomic_DNA"/>
</dbReference>
<organism evidence="1 2">
    <name type="scientific">Diphasiastrum complanatum</name>
    <name type="common">Issler's clubmoss</name>
    <name type="synonym">Lycopodium complanatum</name>
    <dbReference type="NCBI Taxonomy" id="34168"/>
    <lineage>
        <taxon>Eukaryota</taxon>
        <taxon>Viridiplantae</taxon>
        <taxon>Streptophyta</taxon>
        <taxon>Embryophyta</taxon>
        <taxon>Tracheophyta</taxon>
        <taxon>Lycopodiopsida</taxon>
        <taxon>Lycopodiales</taxon>
        <taxon>Lycopodiaceae</taxon>
        <taxon>Lycopodioideae</taxon>
        <taxon>Diphasiastrum</taxon>
    </lineage>
</organism>
<proteinExistence type="predicted"/>
<accession>A0ACC2ECW8</accession>
<gene>
    <name evidence="1" type="ORF">O6H91_02G011400</name>
</gene>
<name>A0ACC2ECW8_DIPCM</name>
<reference evidence="2" key="1">
    <citation type="journal article" date="2024" name="Proc. Natl. Acad. Sci. U.S.A.">
        <title>Extraordinary preservation of gene collinearity over three hundred million years revealed in homosporous lycophytes.</title>
        <authorList>
            <person name="Li C."/>
            <person name="Wickell D."/>
            <person name="Kuo L.Y."/>
            <person name="Chen X."/>
            <person name="Nie B."/>
            <person name="Liao X."/>
            <person name="Peng D."/>
            <person name="Ji J."/>
            <person name="Jenkins J."/>
            <person name="Williams M."/>
            <person name="Shu S."/>
            <person name="Plott C."/>
            <person name="Barry K."/>
            <person name="Rajasekar S."/>
            <person name="Grimwood J."/>
            <person name="Han X."/>
            <person name="Sun S."/>
            <person name="Hou Z."/>
            <person name="He W."/>
            <person name="Dai G."/>
            <person name="Sun C."/>
            <person name="Schmutz J."/>
            <person name="Leebens-Mack J.H."/>
            <person name="Li F.W."/>
            <person name="Wang L."/>
        </authorList>
    </citation>
    <scope>NUCLEOTIDE SEQUENCE [LARGE SCALE GENOMIC DNA]</scope>
    <source>
        <strain evidence="2">cv. PW_Plant_1</strain>
    </source>
</reference>
<evidence type="ECO:0000313" key="1">
    <source>
        <dbReference type="EMBL" id="KAJ7564292.1"/>
    </source>
</evidence>
<sequence>MRKSSWVQDLVQTSAKPFHSYAFHVSRAAVLKSKRLDPNWSNMLNHLLAFLVLMLLSYLVIWPIYSYGSSSSIFPSKLSQQAEKMGPNSGHSEEILRVYVADLPRELNYGLLESYWTERKGRKTPMQGEEETSSARSLTGDLLPYPENPLWRQYSAEYWLLADLMTPEELRRNSVAKRVRDPAQADVIFVPFFATLSAEIQLGKARGRFRHQSGNEDYSRQRKAVDIVKNSSRWSSSEGRDHVFVLTDPVAMWHVRKEIASSIFLVVDFGGWYMEDAMKISKDGGTVDVIEHTQVSLTKDVIVPYTHLLPSLHILKNSTRDTLLYFKGAKHRHRTGLVREKLWDVLQGEPGVILEEGFPSKEGRNQAMKSMRTSEFCLHPAGDTPSSCRLFDAIASLCIPVIVSDSIELPFEGMLDYRQFCIFISVQEALQPKHLIQLLQNLSSEQKRQMRQHLADVQHHFEYENTFPGGRGLVIKDGAVSLIWKKILQKVPHIQEAISRSKRIPKGASSIPARCHCV</sequence>
<evidence type="ECO:0000313" key="2">
    <source>
        <dbReference type="Proteomes" id="UP001162992"/>
    </source>
</evidence>